<dbReference type="SUPFAM" id="SSF52172">
    <property type="entry name" value="CheY-like"/>
    <property type="match status" value="1"/>
</dbReference>
<dbReference type="PROSITE" id="PS50110">
    <property type="entry name" value="RESPONSE_REGULATORY"/>
    <property type="match status" value="1"/>
</dbReference>
<gene>
    <name evidence="5" type="ORF">GCM10009768_23560</name>
</gene>
<dbReference type="PRINTS" id="PR00038">
    <property type="entry name" value="HTHLUXR"/>
</dbReference>
<reference evidence="5 6" key="1">
    <citation type="journal article" date="2019" name="Int. J. Syst. Evol. Microbiol.">
        <title>The Global Catalogue of Microorganisms (GCM) 10K type strain sequencing project: providing services to taxonomists for standard genome sequencing and annotation.</title>
        <authorList>
            <consortium name="The Broad Institute Genomics Platform"/>
            <consortium name="The Broad Institute Genome Sequencing Center for Infectious Disease"/>
            <person name="Wu L."/>
            <person name="Ma J."/>
        </authorList>
    </citation>
    <scope>NUCLEOTIDE SEQUENCE [LARGE SCALE GENOMIC DNA]</scope>
    <source>
        <strain evidence="5 6">JCM 14736</strain>
    </source>
</reference>
<feature type="modified residue" description="4-aspartylphosphate" evidence="2">
    <location>
        <position position="54"/>
    </location>
</feature>
<keyword evidence="6" id="KW-1185">Reference proteome</keyword>
<dbReference type="InterPro" id="IPR001789">
    <property type="entry name" value="Sig_transdc_resp-reg_receiver"/>
</dbReference>
<dbReference type="PANTHER" id="PTHR43214:SF42">
    <property type="entry name" value="TRANSCRIPTIONAL REGULATORY PROTEIN DESR"/>
    <property type="match status" value="1"/>
</dbReference>
<dbReference type="SMART" id="SM00448">
    <property type="entry name" value="REC"/>
    <property type="match status" value="1"/>
</dbReference>
<keyword evidence="1" id="KW-0238">DNA-binding</keyword>
<evidence type="ECO:0000256" key="1">
    <source>
        <dbReference type="ARBA" id="ARBA00023125"/>
    </source>
</evidence>
<evidence type="ECO:0000313" key="6">
    <source>
        <dbReference type="Proteomes" id="UP001500851"/>
    </source>
</evidence>
<dbReference type="PANTHER" id="PTHR43214">
    <property type="entry name" value="TWO-COMPONENT RESPONSE REGULATOR"/>
    <property type="match status" value="1"/>
</dbReference>
<name>A0ABN2LMY9_9MICO</name>
<proteinExistence type="predicted"/>
<dbReference type="Gene3D" id="3.40.50.2300">
    <property type="match status" value="1"/>
</dbReference>
<dbReference type="EMBL" id="BAAAOB010000003">
    <property type="protein sequence ID" value="GAA1793925.1"/>
    <property type="molecule type" value="Genomic_DNA"/>
</dbReference>
<organism evidence="5 6">
    <name type="scientific">Leucobacter iarius</name>
    <dbReference type="NCBI Taxonomy" id="333963"/>
    <lineage>
        <taxon>Bacteria</taxon>
        <taxon>Bacillati</taxon>
        <taxon>Actinomycetota</taxon>
        <taxon>Actinomycetes</taxon>
        <taxon>Micrococcales</taxon>
        <taxon>Microbacteriaceae</taxon>
        <taxon>Leucobacter</taxon>
    </lineage>
</organism>
<feature type="domain" description="HTH luxR-type" evidence="3">
    <location>
        <begin position="133"/>
        <end position="198"/>
    </location>
</feature>
<accession>A0ABN2LMY9</accession>
<sequence length="200" mass="21035">MIRIVLADDEELIRGALSALLDLEEDLRVVAEAANGSDAVAAAVAHDPDVVLLDLEMPGLDGIGAAKEILRQTRASVVIVTRHARPGALKRALEVGVRGFVPKSTPAANLARIIRSVAGGERYIDSALAATALSEPGSPLTSREADVLRLVRDGRSTREISKLLHLASGTVRNVASVAIAKLHAESRHAAAKIAADRGWI</sequence>
<dbReference type="InterPro" id="IPR039420">
    <property type="entry name" value="WalR-like"/>
</dbReference>
<protein>
    <submittedName>
        <fullName evidence="5">Response regulator transcription factor</fullName>
    </submittedName>
</protein>
<dbReference type="SMART" id="SM00421">
    <property type="entry name" value="HTH_LUXR"/>
    <property type="match status" value="1"/>
</dbReference>
<dbReference type="InterPro" id="IPR000792">
    <property type="entry name" value="Tscrpt_reg_LuxR_C"/>
</dbReference>
<dbReference type="InterPro" id="IPR016032">
    <property type="entry name" value="Sig_transdc_resp-reg_C-effctor"/>
</dbReference>
<dbReference type="RefSeq" id="WP_344032460.1">
    <property type="nucleotide sequence ID" value="NZ_BAAAOB010000003.1"/>
</dbReference>
<dbReference type="PROSITE" id="PS50043">
    <property type="entry name" value="HTH_LUXR_2"/>
    <property type="match status" value="1"/>
</dbReference>
<dbReference type="Pfam" id="PF00072">
    <property type="entry name" value="Response_reg"/>
    <property type="match status" value="1"/>
</dbReference>
<comment type="caution">
    <text evidence="5">The sequence shown here is derived from an EMBL/GenBank/DDBJ whole genome shotgun (WGS) entry which is preliminary data.</text>
</comment>
<dbReference type="SUPFAM" id="SSF46894">
    <property type="entry name" value="C-terminal effector domain of the bipartite response regulators"/>
    <property type="match status" value="1"/>
</dbReference>
<keyword evidence="2" id="KW-0597">Phosphoprotein</keyword>
<evidence type="ECO:0000259" key="4">
    <source>
        <dbReference type="PROSITE" id="PS50110"/>
    </source>
</evidence>
<evidence type="ECO:0000259" key="3">
    <source>
        <dbReference type="PROSITE" id="PS50043"/>
    </source>
</evidence>
<dbReference type="InterPro" id="IPR011006">
    <property type="entry name" value="CheY-like_superfamily"/>
</dbReference>
<feature type="domain" description="Response regulatory" evidence="4">
    <location>
        <begin position="3"/>
        <end position="118"/>
    </location>
</feature>
<dbReference type="Pfam" id="PF00196">
    <property type="entry name" value="GerE"/>
    <property type="match status" value="1"/>
</dbReference>
<dbReference type="Proteomes" id="UP001500851">
    <property type="component" value="Unassembled WGS sequence"/>
</dbReference>
<evidence type="ECO:0000313" key="5">
    <source>
        <dbReference type="EMBL" id="GAA1793925.1"/>
    </source>
</evidence>
<evidence type="ECO:0000256" key="2">
    <source>
        <dbReference type="PROSITE-ProRule" id="PRU00169"/>
    </source>
</evidence>